<evidence type="ECO:0000313" key="2">
    <source>
        <dbReference type="Proteomes" id="UP001156660"/>
    </source>
</evidence>
<dbReference type="EMBL" id="BSOU01000003">
    <property type="protein sequence ID" value="GLR74268.1"/>
    <property type="molecule type" value="Genomic_DNA"/>
</dbReference>
<accession>A0ABQ6AJA4</accession>
<organism evidence="1 2">
    <name type="scientific">Aliivibrio sifiae</name>
    <dbReference type="NCBI Taxonomy" id="566293"/>
    <lineage>
        <taxon>Bacteria</taxon>
        <taxon>Pseudomonadati</taxon>
        <taxon>Pseudomonadota</taxon>
        <taxon>Gammaproteobacteria</taxon>
        <taxon>Vibrionales</taxon>
        <taxon>Vibrionaceae</taxon>
        <taxon>Aliivibrio</taxon>
    </lineage>
</organism>
<dbReference type="Proteomes" id="UP001156660">
    <property type="component" value="Unassembled WGS sequence"/>
</dbReference>
<protein>
    <submittedName>
        <fullName evidence="1">Uncharacterized protein</fullName>
    </submittedName>
</protein>
<reference evidence="2" key="1">
    <citation type="journal article" date="2019" name="Int. J. Syst. Evol. Microbiol.">
        <title>The Global Catalogue of Microorganisms (GCM) 10K type strain sequencing project: providing services to taxonomists for standard genome sequencing and annotation.</title>
        <authorList>
            <consortium name="The Broad Institute Genomics Platform"/>
            <consortium name="The Broad Institute Genome Sequencing Center for Infectious Disease"/>
            <person name="Wu L."/>
            <person name="Ma J."/>
        </authorList>
    </citation>
    <scope>NUCLEOTIDE SEQUENCE [LARGE SCALE GENOMIC DNA]</scope>
    <source>
        <strain evidence="2">NBRC 105001</strain>
    </source>
</reference>
<keyword evidence="2" id="KW-1185">Reference proteome</keyword>
<gene>
    <name evidence="1" type="ORF">GCM10007855_11420</name>
</gene>
<proteinExistence type="predicted"/>
<comment type="caution">
    <text evidence="1">The sequence shown here is derived from an EMBL/GenBank/DDBJ whole genome shotgun (WGS) entry which is preliminary data.</text>
</comment>
<sequence length="62" mass="7529">MIILINIGQAEVYYVQSNYNNIFFIKLNVWICIDLYLYQPEISQWRDNYVKDLIKIRNKKGV</sequence>
<evidence type="ECO:0000313" key="1">
    <source>
        <dbReference type="EMBL" id="GLR74268.1"/>
    </source>
</evidence>
<name>A0ABQ6AJA4_9GAMM</name>